<keyword evidence="3" id="KW-0106">Calcium</keyword>
<dbReference type="GO" id="GO:0030246">
    <property type="term" value="F:carbohydrate binding"/>
    <property type="evidence" value="ECO:0007669"/>
    <property type="project" value="InterPro"/>
</dbReference>
<dbReference type="AlphaFoldDB" id="A0A5B3GKC7"/>
<dbReference type="EMBL" id="VVXH01000038">
    <property type="protein sequence ID" value="KAA2373933.1"/>
    <property type="molecule type" value="Genomic_DNA"/>
</dbReference>
<reference evidence="5 6" key="1">
    <citation type="journal article" date="2019" name="Nat. Med.">
        <title>A library of human gut bacterial isolates paired with longitudinal multiomics data enables mechanistic microbiome research.</title>
        <authorList>
            <person name="Poyet M."/>
            <person name="Groussin M."/>
            <person name="Gibbons S.M."/>
            <person name="Avila-Pacheco J."/>
            <person name="Jiang X."/>
            <person name="Kearney S.M."/>
            <person name="Perrotta A.R."/>
            <person name="Berdy B."/>
            <person name="Zhao S."/>
            <person name="Lieberman T.D."/>
            <person name="Swanson P.K."/>
            <person name="Smith M."/>
            <person name="Roesemann S."/>
            <person name="Alexander J.E."/>
            <person name="Rich S.A."/>
            <person name="Livny J."/>
            <person name="Vlamakis H."/>
            <person name="Clish C."/>
            <person name="Bullock K."/>
            <person name="Deik A."/>
            <person name="Scott J."/>
            <person name="Pierce K.A."/>
            <person name="Xavier R.J."/>
            <person name="Alm E.J."/>
        </authorList>
    </citation>
    <scope>NUCLEOTIDE SEQUENCE [LARGE SCALE GENOMIC DNA]</scope>
    <source>
        <strain evidence="5 6">BIOML-A266</strain>
    </source>
</reference>
<evidence type="ECO:0000256" key="1">
    <source>
        <dbReference type="ARBA" id="ARBA00001913"/>
    </source>
</evidence>
<comment type="cofactor">
    <cofactor evidence="1">
        <name>Ca(2+)</name>
        <dbReference type="ChEBI" id="CHEBI:29108"/>
    </cofactor>
</comment>
<comment type="caution">
    <text evidence="5">The sequence shown here is derived from an EMBL/GenBank/DDBJ whole genome shotgun (WGS) entry which is preliminary data.</text>
</comment>
<evidence type="ECO:0000256" key="2">
    <source>
        <dbReference type="ARBA" id="ARBA00011245"/>
    </source>
</evidence>
<feature type="chain" id="PRO_5024455523" description="Glycosyl hydrolase family 92 N-terminal domain-containing protein" evidence="4">
    <location>
        <begin position="24"/>
        <end position="72"/>
    </location>
</feature>
<accession>A0A5B3GKC7</accession>
<organism evidence="5 6">
    <name type="scientific">Alistipes onderdonkii</name>
    <dbReference type="NCBI Taxonomy" id="328813"/>
    <lineage>
        <taxon>Bacteria</taxon>
        <taxon>Pseudomonadati</taxon>
        <taxon>Bacteroidota</taxon>
        <taxon>Bacteroidia</taxon>
        <taxon>Bacteroidales</taxon>
        <taxon>Rikenellaceae</taxon>
        <taxon>Alistipes</taxon>
    </lineage>
</organism>
<evidence type="ECO:0008006" key="7">
    <source>
        <dbReference type="Google" id="ProtNLM"/>
    </source>
</evidence>
<dbReference type="RefSeq" id="WP_130066044.1">
    <property type="nucleotide sequence ID" value="NZ_RCXC01000050.1"/>
</dbReference>
<name>A0A5B3GKC7_9BACT</name>
<sequence>MRLRRTLLTLALAAAVFGAAASAQTPADRVDPFIGTTNFGTANPGAVTPHGMMSVVPFNVMGSEENVYDKDA</sequence>
<comment type="subunit">
    <text evidence="2">Monomer.</text>
</comment>
<dbReference type="InterPro" id="IPR014718">
    <property type="entry name" value="GH-type_carb-bd"/>
</dbReference>
<gene>
    <name evidence="5" type="ORF">F2Y10_16390</name>
</gene>
<feature type="signal peptide" evidence="4">
    <location>
        <begin position="1"/>
        <end position="23"/>
    </location>
</feature>
<dbReference type="Gene3D" id="2.70.98.10">
    <property type="match status" value="1"/>
</dbReference>
<protein>
    <recommendedName>
        <fullName evidence="7">Glycosyl hydrolase family 92 N-terminal domain-containing protein</fullName>
    </recommendedName>
</protein>
<proteinExistence type="predicted"/>
<evidence type="ECO:0000256" key="3">
    <source>
        <dbReference type="ARBA" id="ARBA00022837"/>
    </source>
</evidence>
<dbReference type="Proteomes" id="UP000322940">
    <property type="component" value="Unassembled WGS sequence"/>
</dbReference>
<feature type="non-terminal residue" evidence="5">
    <location>
        <position position="72"/>
    </location>
</feature>
<evidence type="ECO:0000256" key="4">
    <source>
        <dbReference type="SAM" id="SignalP"/>
    </source>
</evidence>
<evidence type="ECO:0000313" key="5">
    <source>
        <dbReference type="EMBL" id="KAA2373933.1"/>
    </source>
</evidence>
<keyword evidence="4" id="KW-0732">Signal</keyword>
<evidence type="ECO:0000313" key="6">
    <source>
        <dbReference type="Proteomes" id="UP000322940"/>
    </source>
</evidence>